<organism evidence="3 4">
    <name type="scientific">Candidatus Enterocloster faecavium</name>
    <dbReference type="NCBI Taxonomy" id="2838560"/>
    <lineage>
        <taxon>Bacteria</taxon>
        <taxon>Bacillati</taxon>
        <taxon>Bacillota</taxon>
        <taxon>Clostridia</taxon>
        <taxon>Lachnospirales</taxon>
        <taxon>Lachnospiraceae</taxon>
        <taxon>Enterocloster</taxon>
    </lineage>
</organism>
<reference evidence="3" key="1">
    <citation type="journal article" date="2021" name="PeerJ">
        <title>Extensive microbial diversity within the chicken gut microbiome revealed by metagenomics and culture.</title>
        <authorList>
            <person name="Gilroy R."/>
            <person name="Ravi A."/>
            <person name="Getino M."/>
            <person name="Pursley I."/>
            <person name="Horton D.L."/>
            <person name="Alikhan N.F."/>
            <person name="Baker D."/>
            <person name="Gharbi K."/>
            <person name="Hall N."/>
            <person name="Watson M."/>
            <person name="Adriaenssens E.M."/>
            <person name="Foster-Nyarko E."/>
            <person name="Jarju S."/>
            <person name="Secka A."/>
            <person name="Antonio M."/>
            <person name="Oren A."/>
            <person name="Chaudhuri R.R."/>
            <person name="La Ragione R."/>
            <person name="Hildebrand F."/>
            <person name="Pallen M.J."/>
        </authorList>
    </citation>
    <scope>NUCLEOTIDE SEQUENCE</scope>
    <source>
        <strain evidence="3">CHK188-4685</strain>
    </source>
</reference>
<dbReference type="PANTHER" id="PTHR34580:SF1">
    <property type="entry name" value="PROTEIN PAFC"/>
    <property type="match status" value="1"/>
</dbReference>
<dbReference type="InterPro" id="IPR051534">
    <property type="entry name" value="CBASS_pafABC_assoc_protein"/>
</dbReference>
<dbReference type="PANTHER" id="PTHR34580">
    <property type="match status" value="1"/>
</dbReference>
<evidence type="ECO:0000313" key="3">
    <source>
        <dbReference type="EMBL" id="HJB08507.1"/>
    </source>
</evidence>
<dbReference type="PROSITE" id="PS52050">
    <property type="entry name" value="WYL"/>
    <property type="match status" value="1"/>
</dbReference>
<dbReference type="AlphaFoldDB" id="A0A9D2L9J2"/>
<reference evidence="3" key="2">
    <citation type="submission" date="2021-04" db="EMBL/GenBank/DDBJ databases">
        <authorList>
            <person name="Gilroy R."/>
        </authorList>
    </citation>
    <scope>NUCLEOTIDE SEQUENCE</scope>
    <source>
        <strain evidence="3">CHK188-4685</strain>
    </source>
</reference>
<dbReference type="InterPro" id="IPR026881">
    <property type="entry name" value="WYL_dom"/>
</dbReference>
<evidence type="ECO:0000259" key="2">
    <source>
        <dbReference type="Pfam" id="PF25583"/>
    </source>
</evidence>
<protein>
    <submittedName>
        <fullName evidence="3">WYL domain-containing protein</fullName>
    </submittedName>
</protein>
<comment type="caution">
    <text evidence="3">The sequence shown here is derived from an EMBL/GenBank/DDBJ whole genome shotgun (WGS) entry which is preliminary data.</text>
</comment>
<evidence type="ECO:0000313" key="4">
    <source>
        <dbReference type="Proteomes" id="UP000886804"/>
    </source>
</evidence>
<dbReference type="SUPFAM" id="SSF46785">
    <property type="entry name" value="Winged helix' DNA-binding domain"/>
    <property type="match status" value="1"/>
</dbReference>
<feature type="domain" description="WCX" evidence="2">
    <location>
        <begin position="261"/>
        <end position="335"/>
    </location>
</feature>
<gene>
    <name evidence="3" type="ORF">H9716_11715</name>
</gene>
<proteinExistence type="predicted"/>
<dbReference type="EMBL" id="DWYS01000139">
    <property type="protein sequence ID" value="HJB08507.1"/>
    <property type="molecule type" value="Genomic_DNA"/>
</dbReference>
<feature type="domain" description="WYL" evidence="1">
    <location>
        <begin position="188"/>
        <end position="227"/>
    </location>
</feature>
<dbReference type="InterPro" id="IPR057727">
    <property type="entry name" value="WCX_dom"/>
</dbReference>
<accession>A0A9D2L9J2</accession>
<dbReference type="Pfam" id="PF13280">
    <property type="entry name" value="WYL"/>
    <property type="match status" value="1"/>
</dbReference>
<name>A0A9D2L9J2_9FIRM</name>
<evidence type="ECO:0000259" key="1">
    <source>
        <dbReference type="Pfam" id="PF13280"/>
    </source>
</evidence>
<dbReference type="Proteomes" id="UP000886804">
    <property type="component" value="Unassembled WGS sequence"/>
</dbReference>
<dbReference type="Pfam" id="PF25583">
    <property type="entry name" value="WCX"/>
    <property type="match status" value="1"/>
</dbReference>
<sequence>MAKSENQKVKTLFVAKYFLENSDENHPVTAGDIVDYLKEECGIDAERRAIYRDIAALRDVYGMEIEGGQGGKYRLISRQFEFDDLRLLAECVHAAKFISASKAKSLVKTIGEFCSIYQAEDLQREVFLCDRVKTTRNNVLLTVGIINAAMAKKQYGKPHTPQKITFKYLKNVFQNGGVKQVARHGGAIYKVSPYQLLINDGNYYLLAFDDKSQEIRTYRIDRMDKVEAVNEPRDGAETFKDIDMETYTRRVFSMFDGVQRRVSIRFTSDKLDSVVERFGTNDDIFYMPEGEHHFVVSADVEISDQFYSWVCGFRKSAVILNPPDVVEGMEKFLKDIASCYKVAKT</sequence>
<dbReference type="InterPro" id="IPR036390">
    <property type="entry name" value="WH_DNA-bd_sf"/>
</dbReference>